<feature type="signal peptide" evidence="4">
    <location>
        <begin position="1"/>
        <end position="21"/>
    </location>
</feature>
<feature type="domain" description="Ig-like" evidence="5">
    <location>
        <begin position="26"/>
        <end position="116"/>
    </location>
</feature>
<dbReference type="GO" id="GO:0098609">
    <property type="term" value="P:cell-cell adhesion"/>
    <property type="evidence" value="ECO:0007669"/>
    <property type="project" value="TreeGrafter"/>
</dbReference>
<proteinExistence type="predicted"/>
<dbReference type="PANTHER" id="PTHR44170:SF6">
    <property type="entry name" value="CONTACTIN"/>
    <property type="match status" value="1"/>
</dbReference>
<evidence type="ECO:0000313" key="6">
    <source>
        <dbReference type="Proteomes" id="UP000694844"/>
    </source>
</evidence>
<sequence length="566" mass="64686">MELGKLMQFILVANILLGAHFLHLPPRISSVFQSEYFLNSSCTLSLRCQGLNDVISYRWYKYGSQIKGDAEIATNKNTGELVISKKCVRTKLNFGIYYCIAENKYGSTMSPFVKISQPVLESSGMTQTLHVTCKEKEHCQLKCTGKPICEPQNECTVSWYQGTGTTNVIKRNESTAIDLEGNLHFLNVRKISGNKTYDCGIWNQRIRKLVKGISITLNINNSIAAPLPRAIYHSRSKALLGENAILQCIFSEILIPDIKWKNPQGYYITTNDKYRIGPYGRQLQVMNVTYNDEGNYSCHANNLTQTPFLNVTSPPIFPENNSRFLIKTINISTDYAVNLNCNAVSSPTEKAPIVTRWMKNGMLIRSFQDFDIQLLDNNSVLRIYRKRFEHAGAFQCVTENSEGIAVANFLIESENVKGKDNKLMIIMILPVVSLVTLVTLGVIIRKRIYQRHKKWRRKTEVNTDIYTLPSEEFDEHQRRSYEEIRLEEMYSTLEEANSNHMTRCSEDHVGNNNTEVEDMREYNGLRYQCQNGDVRPSDNIYDRTNNVVSGIYDSASTQTVINVYTM</sequence>
<dbReference type="KEGG" id="cvn:111120006"/>
<keyword evidence="2" id="KW-1015">Disulfide bond</keyword>
<dbReference type="InterPro" id="IPR013098">
    <property type="entry name" value="Ig_I-set"/>
</dbReference>
<reference evidence="7" key="2">
    <citation type="submission" date="2025-08" db="UniProtKB">
        <authorList>
            <consortium name="RefSeq"/>
        </authorList>
    </citation>
    <scope>IDENTIFICATION</scope>
    <source>
        <tissue evidence="7">Whole sample</tissue>
    </source>
</reference>
<evidence type="ECO:0000256" key="3">
    <source>
        <dbReference type="SAM" id="Phobius"/>
    </source>
</evidence>
<feature type="chain" id="PRO_5034488813" evidence="4">
    <location>
        <begin position="22"/>
        <end position="566"/>
    </location>
</feature>
<organism evidence="6 7">
    <name type="scientific">Crassostrea virginica</name>
    <name type="common">Eastern oyster</name>
    <dbReference type="NCBI Taxonomy" id="6565"/>
    <lineage>
        <taxon>Eukaryota</taxon>
        <taxon>Metazoa</taxon>
        <taxon>Spiralia</taxon>
        <taxon>Lophotrochozoa</taxon>
        <taxon>Mollusca</taxon>
        <taxon>Bivalvia</taxon>
        <taxon>Autobranchia</taxon>
        <taxon>Pteriomorphia</taxon>
        <taxon>Ostreida</taxon>
        <taxon>Ostreoidea</taxon>
        <taxon>Ostreidae</taxon>
        <taxon>Crassostrea</taxon>
    </lineage>
</organism>
<dbReference type="Proteomes" id="UP000694844">
    <property type="component" value="Chromosome 1"/>
</dbReference>
<dbReference type="GO" id="GO:0030424">
    <property type="term" value="C:axon"/>
    <property type="evidence" value="ECO:0007669"/>
    <property type="project" value="TreeGrafter"/>
</dbReference>
<evidence type="ECO:0000256" key="2">
    <source>
        <dbReference type="ARBA" id="ARBA00023157"/>
    </source>
</evidence>
<dbReference type="InterPro" id="IPR036179">
    <property type="entry name" value="Ig-like_dom_sf"/>
</dbReference>
<evidence type="ECO:0000256" key="1">
    <source>
        <dbReference type="ARBA" id="ARBA00022737"/>
    </source>
</evidence>
<keyword evidence="3" id="KW-0472">Membrane</keyword>
<dbReference type="InterPro" id="IPR013783">
    <property type="entry name" value="Ig-like_fold"/>
</dbReference>
<keyword evidence="1" id="KW-0677">Repeat</keyword>
<dbReference type="GO" id="GO:0005886">
    <property type="term" value="C:plasma membrane"/>
    <property type="evidence" value="ECO:0007669"/>
    <property type="project" value="TreeGrafter"/>
</dbReference>
<dbReference type="Pfam" id="PF07679">
    <property type="entry name" value="I-set"/>
    <property type="match status" value="1"/>
</dbReference>
<keyword evidence="3" id="KW-0812">Transmembrane</keyword>
<protein>
    <submittedName>
        <fullName evidence="7">Contactin-1-like isoform X1</fullName>
    </submittedName>
</protein>
<keyword evidence="6" id="KW-1185">Reference proteome</keyword>
<dbReference type="GeneID" id="111120006"/>
<dbReference type="GO" id="GO:0007411">
    <property type="term" value="P:axon guidance"/>
    <property type="evidence" value="ECO:0007669"/>
    <property type="project" value="TreeGrafter"/>
</dbReference>
<name>A0A8B8CKN6_CRAVI</name>
<dbReference type="OrthoDB" id="6084619at2759"/>
<dbReference type="Pfam" id="PF13927">
    <property type="entry name" value="Ig_3"/>
    <property type="match status" value="1"/>
</dbReference>
<dbReference type="RefSeq" id="XP_022316325.1">
    <property type="nucleotide sequence ID" value="XM_022460617.1"/>
</dbReference>
<dbReference type="InterPro" id="IPR003599">
    <property type="entry name" value="Ig_sub"/>
</dbReference>
<dbReference type="SMART" id="SM00409">
    <property type="entry name" value="IG"/>
    <property type="match status" value="4"/>
</dbReference>
<keyword evidence="4" id="KW-0732">Signal</keyword>
<feature type="domain" description="Ig-like" evidence="5">
    <location>
        <begin position="314"/>
        <end position="407"/>
    </location>
</feature>
<dbReference type="Gene3D" id="2.60.40.10">
    <property type="entry name" value="Immunoglobulins"/>
    <property type="match status" value="3"/>
</dbReference>
<dbReference type="SMART" id="SM00408">
    <property type="entry name" value="IGc2"/>
    <property type="match status" value="3"/>
</dbReference>
<gene>
    <name evidence="7" type="primary">LOC111120006</name>
</gene>
<reference evidence="6" key="1">
    <citation type="submission" date="2024-06" db="UniProtKB">
        <authorList>
            <consortium name="RefSeq"/>
        </authorList>
    </citation>
    <scope>NUCLEOTIDE SEQUENCE [LARGE SCALE GENOMIC DNA]</scope>
</reference>
<keyword evidence="3" id="KW-1133">Transmembrane helix</keyword>
<dbReference type="SUPFAM" id="SSF48726">
    <property type="entry name" value="Immunoglobulin"/>
    <property type="match status" value="3"/>
</dbReference>
<dbReference type="PROSITE" id="PS50835">
    <property type="entry name" value="IG_LIKE"/>
    <property type="match status" value="3"/>
</dbReference>
<accession>A0A8B8CKN6</accession>
<feature type="domain" description="Ig-like" evidence="5">
    <location>
        <begin position="228"/>
        <end position="310"/>
    </location>
</feature>
<dbReference type="InterPro" id="IPR003598">
    <property type="entry name" value="Ig_sub2"/>
</dbReference>
<dbReference type="AlphaFoldDB" id="A0A8B8CKN6"/>
<evidence type="ECO:0000313" key="7">
    <source>
        <dbReference type="RefSeq" id="XP_022316325.1"/>
    </source>
</evidence>
<dbReference type="InterPro" id="IPR007110">
    <property type="entry name" value="Ig-like_dom"/>
</dbReference>
<evidence type="ECO:0000256" key="4">
    <source>
        <dbReference type="SAM" id="SignalP"/>
    </source>
</evidence>
<feature type="transmembrane region" description="Helical" evidence="3">
    <location>
        <begin position="423"/>
        <end position="444"/>
    </location>
</feature>
<dbReference type="CDD" id="cd00096">
    <property type="entry name" value="Ig"/>
    <property type="match status" value="1"/>
</dbReference>
<evidence type="ECO:0000259" key="5">
    <source>
        <dbReference type="PROSITE" id="PS50835"/>
    </source>
</evidence>
<dbReference type="PANTHER" id="PTHR44170">
    <property type="entry name" value="PROTEIN SIDEKICK"/>
    <property type="match status" value="1"/>
</dbReference>